<dbReference type="SUPFAM" id="SSF51161">
    <property type="entry name" value="Trimeric LpxA-like enzymes"/>
    <property type="match status" value="1"/>
</dbReference>
<name>A0A6L5YMT0_9FIRM</name>
<evidence type="ECO:0000256" key="1">
    <source>
        <dbReference type="ARBA" id="ARBA00007274"/>
    </source>
</evidence>
<sequence>MTEREKMLSGELYDSSDNELEQLRLHARKLSRRYNLIDEDQQEEQNQILRELLPATEELPYLQAPVYFDYGCHTSFGKCSYANFNFTCLDVCEIHIGDNVMIGPNVTLATPMHPLLPEERNVRTREDGSLYTLEYAKPITIKDNCWLASNVVVCGGVTIGEGCVIGAGSVVTRDIPPYSLAAGNPCRVIRKITEKDHM</sequence>
<protein>
    <submittedName>
        <fullName evidence="5">Sugar O-acetyltransferase</fullName>
    </submittedName>
</protein>
<reference evidence="5 6" key="1">
    <citation type="submission" date="2019-08" db="EMBL/GenBank/DDBJ databases">
        <title>In-depth cultivation of the pig gut microbiome towards novel bacterial diversity and tailored functional studies.</title>
        <authorList>
            <person name="Wylensek D."/>
            <person name="Hitch T.C.A."/>
            <person name="Clavel T."/>
        </authorList>
    </citation>
    <scope>NUCLEOTIDE SEQUENCE [LARGE SCALE GENOMIC DNA]</scope>
    <source>
        <strain evidence="5 6">WCA3-601-WT-6H</strain>
    </source>
</reference>
<dbReference type="SMART" id="SM01266">
    <property type="entry name" value="Mac"/>
    <property type="match status" value="1"/>
</dbReference>
<comment type="similarity">
    <text evidence="1">Belongs to the transferase hexapeptide repeat family.</text>
</comment>
<comment type="caution">
    <text evidence="5">The sequence shown here is derived from an EMBL/GenBank/DDBJ whole genome shotgun (WGS) entry which is preliminary data.</text>
</comment>
<dbReference type="Proteomes" id="UP000476055">
    <property type="component" value="Unassembled WGS sequence"/>
</dbReference>
<evidence type="ECO:0000313" key="5">
    <source>
        <dbReference type="EMBL" id="MST58987.1"/>
    </source>
</evidence>
<dbReference type="AlphaFoldDB" id="A0A6L5YMT0"/>
<dbReference type="GO" id="GO:0008374">
    <property type="term" value="F:O-acyltransferase activity"/>
    <property type="evidence" value="ECO:0007669"/>
    <property type="project" value="TreeGrafter"/>
</dbReference>
<dbReference type="PANTHER" id="PTHR23416">
    <property type="entry name" value="SIALIC ACID SYNTHASE-RELATED"/>
    <property type="match status" value="1"/>
</dbReference>
<dbReference type="InterPro" id="IPR051159">
    <property type="entry name" value="Hexapeptide_acetyltransf"/>
</dbReference>
<keyword evidence="3" id="KW-0012">Acyltransferase</keyword>
<organism evidence="5 6">
    <name type="scientific">Waltera intestinalis</name>
    <dbReference type="NCBI Taxonomy" id="2606635"/>
    <lineage>
        <taxon>Bacteria</taxon>
        <taxon>Bacillati</taxon>
        <taxon>Bacillota</taxon>
        <taxon>Clostridia</taxon>
        <taxon>Lachnospirales</taxon>
        <taxon>Lachnospiraceae</taxon>
        <taxon>Waltera</taxon>
    </lineage>
</organism>
<feature type="domain" description="Maltose/galactoside acetyltransferase" evidence="4">
    <location>
        <begin position="4"/>
        <end position="58"/>
    </location>
</feature>
<dbReference type="Pfam" id="PF12464">
    <property type="entry name" value="Mac"/>
    <property type="match status" value="1"/>
</dbReference>
<evidence type="ECO:0000313" key="6">
    <source>
        <dbReference type="Proteomes" id="UP000476055"/>
    </source>
</evidence>
<dbReference type="Gene3D" id="2.160.10.10">
    <property type="entry name" value="Hexapeptide repeat proteins"/>
    <property type="match status" value="1"/>
</dbReference>
<evidence type="ECO:0000256" key="3">
    <source>
        <dbReference type="ARBA" id="ARBA00023315"/>
    </source>
</evidence>
<proteinExistence type="inferred from homology"/>
<dbReference type="GO" id="GO:0016407">
    <property type="term" value="F:acetyltransferase activity"/>
    <property type="evidence" value="ECO:0007669"/>
    <property type="project" value="InterPro"/>
</dbReference>
<dbReference type="InterPro" id="IPR024688">
    <property type="entry name" value="Mac_dom"/>
</dbReference>
<keyword evidence="2 5" id="KW-0808">Transferase</keyword>
<dbReference type="InterPro" id="IPR011004">
    <property type="entry name" value="Trimer_LpxA-like_sf"/>
</dbReference>
<evidence type="ECO:0000259" key="4">
    <source>
        <dbReference type="SMART" id="SM01266"/>
    </source>
</evidence>
<keyword evidence="6" id="KW-1185">Reference proteome</keyword>
<accession>A0A6L5YMT0</accession>
<dbReference type="Pfam" id="PF00132">
    <property type="entry name" value="Hexapep"/>
    <property type="match status" value="1"/>
</dbReference>
<dbReference type="InterPro" id="IPR001451">
    <property type="entry name" value="Hexapep"/>
</dbReference>
<dbReference type="EMBL" id="VUMU01000018">
    <property type="protein sequence ID" value="MST58987.1"/>
    <property type="molecule type" value="Genomic_DNA"/>
</dbReference>
<dbReference type="PANTHER" id="PTHR23416:SF23">
    <property type="entry name" value="ACETYLTRANSFERASE C18B11.09C-RELATED"/>
    <property type="match status" value="1"/>
</dbReference>
<evidence type="ECO:0000256" key="2">
    <source>
        <dbReference type="ARBA" id="ARBA00022679"/>
    </source>
</evidence>
<dbReference type="CDD" id="cd03357">
    <property type="entry name" value="LbH_MAT_GAT"/>
    <property type="match status" value="1"/>
</dbReference>
<gene>
    <name evidence="5" type="ORF">FYJ59_12215</name>
</gene>
<dbReference type="RefSeq" id="WP_154497780.1">
    <property type="nucleotide sequence ID" value="NZ_VUMU01000018.1"/>
</dbReference>
<dbReference type="FunFam" id="2.160.10.10:FF:000025">
    <property type="entry name" value="Hexapeptide-repeat containing-acetyltransferase"/>
    <property type="match status" value="1"/>
</dbReference>